<dbReference type="RefSeq" id="WP_103661242.1">
    <property type="nucleotide sequence ID" value="NZ_ML136923.1"/>
</dbReference>
<accession>A0A437SSJ1</accession>
<keyword evidence="3" id="KW-1185">Reference proteome</keyword>
<evidence type="ECO:0000313" key="2">
    <source>
        <dbReference type="EMBL" id="RVU69837.1"/>
    </source>
</evidence>
<gene>
    <name evidence="2" type="ORF">EJK17_10960</name>
</gene>
<evidence type="ECO:0000313" key="3">
    <source>
        <dbReference type="Proteomes" id="UP000288291"/>
    </source>
</evidence>
<reference evidence="2 3" key="1">
    <citation type="submission" date="2018-12" db="EMBL/GenBank/DDBJ databases">
        <authorList>
            <person name="Meng J."/>
        </authorList>
    </citation>
    <scope>NUCLEOTIDE SEQUENCE [LARGE SCALE GENOMIC DNA]</scope>
    <source>
        <strain evidence="2 3">HT111-2</strain>
    </source>
</reference>
<dbReference type="Pfam" id="PF06114">
    <property type="entry name" value="Peptidase_M78"/>
    <property type="match status" value="1"/>
</dbReference>
<comment type="caution">
    <text evidence="2">The sequence shown here is derived from an EMBL/GenBank/DDBJ whole genome shotgun (WGS) entry which is preliminary data.</text>
</comment>
<proteinExistence type="predicted"/>
<dbReference type="InterPro" id="IPR010359">
    <property type="entry name" value="IrrE_HExxH"/>
</dbReference>
<evidence type="ECO:0000259" key="1">
    <source>
        <dbReference type="Pfam" id="PF06114"/>
    </source>
</evidence>
<organism evidence="2 3">
    <name type="scientific">Lactobacillus xujianguonis</name>
    <dbReference type="NCBI Taxonomy" id="2495899"/>
    <lineage>
        <taxon>Bacteria</taxon>
        <taxon>Bacillati</taxon>
        <taxon>Bacillota</taxon>
        <taxon>Bacilli</taxon>
        <taxon>Lactobacillales</taxon>
        <taxon>Lactobacillaceae</taxon>
        <taxon>Lactobacillus</taxon>
    </lineage>
</organism>
<protein>
    <submittedName>
        <fullName evidence="2">ImmA/IrrE family metallo-endopeptidase</fullName>
    </submittedName>
</protein>
<feature type="domain" description="IrrE N-terminal-like" evidence="1">
    <location>
        <begin position="18"/>
        <end position="88"/>
    </location>
</feature>
<dbReference type="AlphaFoldDB" id="A0A437SSJ1"/>
<name>A0A437SSJ1_9LACO</name>
<sequence>MSSRLKQLLRKYHLEIKYGPTHGKGYIVKTPKGFPNLLIVKENLSDEETEKVILHEIGHAEHDKEIVGDYRTDARAHDCCESKANNFMISEKVKEYAELGYDTLNANWLDLAKEIGTQDYWLVREELSKYITE</sequence>
<dbReference type="Proteomes" id="UP000288291">
    <property type="component" value="Unassembled WGS sequence"/>
</dbReference>
<dbReference type="EMBL" id="RXIA01000055">
    <property type="protein sequence ID" value="RVU69837.1"/>
    <property type="molecule type" value="Genomic_DNA"/>
</dbReference>